<keyword evidence="2" id="KW-1185">Reference proteome</keyword>
<sequence length="254" mass="27673">GVGCASVGVLVGCCAHVNVVFGIECYLFLILSSRLHHQVFTICIRGRDVAADADQTAGEVLRSSSKAASLCERHTFWWNKELQGEFSVQAVTIKGTDDIFNIYVSIYDYSASSTCELAVKEGVRGNTFGCFGDKIKHITVCGPSTSKISNIKATITPLINTTNAIVYGKVTQSSTYGSETEAENVLDNVFGASDCLISCSLTQLEWNPWLLLKLSENYVINSVTVFNRNDIHGIRNFHIRVIISTTQEVNSGIG</sequence>
<dbReference type="Gene3D" id="2.60.120.260">
    <property type="entry name" value="Galactose-binding domain-like"/>
    <property type="match status" value="1"/>
</dbReference>
<dbReference type="AlphaFoldDB" id="A0A8C4WRB4"/>
<dbReference type="Proteomes" id="UP000694388">
    <property type="component" value="Unplaced"/>
</dbReference>
<evidence type="ECO:0000313" key="2">
    <source>
        <dbReference type="Proteomes" id="UP000694388"/>
    </source>
</evidence>
<dbReference type="GeneTree" id="ENSGT00930000152782"/>
<proteinExistence type="predicted"/>
<dbReference type="SUPFAM" id="SSF49785">
    <property type="entry name" value="Galactose-binding domain-like"/>
    <property type="match status" value="1"/>
</dbReference>
<evidence type="ECO:0000313" key="1">
    <source>
        <dbReference type="Ensembl" id="ENSEBUP00000008850.1"/>
    </source>
</evidence>
<dbReference type="Ensembl" id="ENSEBUT00000009363.1">
    <property type="protein sequence ID" value="ENSEBUP00000008850.1"/>
    <property type="gene ID" value="ENSEBUG00000005727.1"/>
</dbReference>
<name>A0A8C4WRB4_EPTBU</name>
<dbReference type="PANTHER" id="PTHR45713">
    <property type="entry name" value="FTP DOMAIN-CONTAINING PROTEIN"/>
    <property type="match status" value="1"/>
</dbReference>
<accession>A0A8C4WRB4</accession>
<dbReference type="InterPro" id="IPR008979">
    <property type="entry name" value="Galactose-bd-like_sf"/>
</dbReference>
<organism evidence="1 2">
    <name type="scientific">Eptatretus burgeri</name>
    <name type="common">Inshore hagfish</name>
    <dbReference type="NCBI Taxonomy" id="7764"/>
    <lineage>
        <taxon>Eukaryota</taxon>
        <taxon>Metazoa</taxon>
        <taxon>Chordata</taxon>
        <taxon>Craniata</taxon>
        <taxon>Vertebrata</taxon>
        <taxon>Cyclostomata</taxon>
        <taxon>Myxini</taxon>
        <taxon>Myxiniformes</taxon>
        <taxon>Myxinidae</taxon>
        <taxon>Eptatretinae</taxon>
        <taxon>Eptatretus</taxon>
    </lineage>
</organism>
<dbReference type="InterPro" id="IPR051941">
    <property type="entry name" value="BG_Antigen-Binding_Lectin"/>
</dbReference>
<protein>
    <recommendedName>
        <fullName evidence="3">Fucolectin tachylectin-4 pentraxin-1 domain-containing protein</fullName>
    </recommendedName>
</protein>
<evidence type="ECO:0008006" key="3">
    <source>
        <dbReference type="Google" id="ProtNLM"/>
    </source>
</evidence>
<dbReference type="PANTHER" id="PTHR45713:SF15">
    <property type="entry name" value="F5_8 TYPE C DOMAIN-CONTAINING PROTEIN"/>
    <property type="match status" value="1"/>
</dbReference>
<reference evidence="1" key="1">
    <citation type="submission" date="2025-08" db="UniProtKB">
        <authorList>
            <consortium name="Ensembl"/>
        </authorList>
    </citation>
    <scope>IDENTIFICATION</scope>
</reference>
<reference evidence="1" key="2">
    <citation type="submission" date="2025-09" db="UniProtKB">
        <authorList>
            <consortium name="Ensembl"/>
        </authorList>
    </citation>
    <scope>IDENTIFICATION</scope>
</reference>